<keyword evidence="3" id="KW-0548">Nucleotidyltransferase</keyword>
<reference evidence="3 4" key="1">
    <citation type="journal article" date="2008" name="Biol. Direct">
        <title>Complete genome sequence of the extremely acidophilic methanotroph isolate V4, Methylacidiphilum infernorum, a representative of the bacterial phylum Verrucomicrobia.</title>
        <authorList>
            <person name="Hou S."/>
            <person name="Makarova K.S."/>
            <person name="Saw J.H."/>
            <person name="Senin P."/>
            <person name="Ly B.V."/>
            <person name="Zhou Z."/>
            <person name="Ren Y."/>
            <person name="Wang J."/>
            <person name="Galperin M.Y."/>
            <person name="Omelchenko M.V."/>
            <person name="Wolf Y.I."/>
            <person name="Yutin N."/>
            <person name="Koonin E.V."/>
            <person name="Stott M.B."/>
            <person name="Mountain B.W."/>
            <person name="Crowe M.A."/>
            <person name="Smirnova A.V."/>
            <person name="Dunfield P.F."/>
            <person name="Feng L."/>
            <person name="Wang L."/>
            <person name="Alam M."/>
        </authorList>
    </citation>
    <scope>NUCLEOTIDE SEQUENCE [LARGE SCALE GENOMIC DNA]</scope>
    <source>
        <strain evidence="4">Isolate V4</strain>
    </source>
</reference>
<dbReference type="SUPFAM" id="SSF159283">
    <property type="entry name" value="Guanosine diphospho-D-mannose pyrophosphorylase/mannose-6-phosphate isomerase linker domain"/>
    <property type="match status" value="1"/>
</dbReference>
<dbReference type="Gene3D" id="3.90.550.10">
    <property type="entry name" value="Spore Coat Polysaccharide Biosynthesis Protein SpsA, Chain A"/>
    <property type="match status" value="1"/>
</dbReference>
<dbReference type="HOGENOM" id="CLU_035527_0_1_0"/>
<dbReference type="Pfam" id="PF00483">
    <property type="entry name" value="NTP_transferase"/>
    <property type="match status" value="1"/>
</dbReference>
<evidence type="ECO:0000259" key="1">
    <source>
        <dbReference type="Pfam" id="PF00483"/>
    </source>
</evidence>
<dbReference type="PANTHER" id="PTHR46390:SF1">
    <property type="entry name" value="MANNOSE-1-PHOSPHATE GUANYLYLTRANSFERASE"/>
    <property type="match status" value="1"/>
</dbReference>
<organism evidence="3 4">
    <name type="scientific">Methylacidiphilum infernorum (isolate V4)</name>
    <name type="common">Methylokorus infernorum (strain V4)</name>
    <dbReference type="NCBI Taxonomy" id="481448"/>
    <lineage>
        <taxon>Bacteria</taxon>
        <taxon>Pseudomonadati</taxon>
        <taxon>Verrucomicrobiota</taxon>
        <taxon>Methylacidiphilae</taxon>
        <taxon>Methylacidiphilales</taxon>
        <taxon>Methylacidiphilaceae</taxon>
        <taxon>Methylacidiphilum (ex Ratnadevi et al. 2023)</taxon>
    </lineage>
</organism>
<dbReference type="InterPro" id="IPR029044">
    <property type="entry name" value="Nucleotide-diphossugar_trans"/>
</dbReference>
<dbReference type="STRING" id="481448.Minf_1807"/>
<gene>
    <name evidence="3" type="primary">manC</name>
    <name evidence="3" type="ordered locus">Minf_1807</name>
</gene>
<dbReference type="EMBL" id="CP000975">
    <property type="protein sequence ID" value="ACD83861.1"/>
    <property type="molecule type" value="Genomic_DNA"/>
</dbReference>
<dbReference type="InterPro" id="IPR054566">
    <property type="entry name" value="ManC/GMP-like_b-helix"/>
</dbReference>
<evidence type="ECO:0000259" key="2">
    <source>
        <dbReference type="Pfam" id="PF22640"/>
    </source>
</evidence>
<feature type="domain" description="Nucleotidyl transferase" evidence="1">
    <location>
        <begin position="16"/>
        <end position="284"/>
    </location>
</feature>
<dbReference type="GO" id="GO:0009298">
    <property type="term" value="P:GDP-mannose biosynthetic process"/>
    <property type="evidence" value="ECO:0007669"/>
    <property type="project" value="TreeGrafter"/>
</dbReference>
<name>B3DXF2_METI4</name>
<accession>B3DXF2</accession>
<dbReference type="GO" id="GO:0004475">
    <property type="term" value="F:mannose-1-phosphate guanylyltransferase (GTP) activity"/>
    <property type="evidence" value="ECO:0007669"/>
    <property type="project" value="InterPro"/>
</dbReference>
<proteinExistence type="predicted"/>
<evidence type="ECO:0000313" key="3">
    <source>
        <dbReference type="EMBL" id="ACD83861.1"/>
    </source>
</evidence>
<feature type="domain" description="MannoseP isomerase/GMP-like beta-helix" evidence="2">
    <location>
        <begin position="303"/>
        <end position="349"/>
    </location>
</feature>
<sequence>MFKKHGAFVDNCFVFILAGGSGERFWPMSRADAPKHLIPFFSGKTLLEETIERVKGLVPDDNLYILTNSHQLSLIKRTVPGFPLERIIPEPEKKDTAAAASLAAAMAAKHSEEAVVILLPADSKIENKKAFQRQLRACFVFAKEERRIVAFSIPPRYPSTGFGYLKLDKSSYFLKEDEKFFPVVRFVEKPTMEYAQSYVKEGNYGWNAGLFIWSVKTFLDETSRWAPAFHQFILDYLKDPFGWKNKFIELPRISIDYALMEKTDKIFAIEAKFDWDDLGSWISAASYLESDEKGNKVKGKICAYESEENIVVSNSKLIALCGVKDLVVIESDQAILVCPKDKLQELKKLYSFLPPEVK</sequence>
<protein>
    <submittedName>
        <fullName evidence="3">Mannose-1-phosphate guanylyltransferase</fullName>
    </submittedName>
</protein>
<dbReference type="InterPro" id="IPR051161">
    <property type="entry name" value="Mannose-6P_isomerase_type2"/>
</dbReference>
<dbReference type="InterPro" id="IPR005835">
    <property type="entry name" value="NTP_transferase_dom"/>
</dbReference>
<dbReference type="Proteomes" id="UP000009149">
    <property type="component" value="Chromosome"/>
</dbReference>
<dbReference type="Pfam" id="PF22640">
    <property type="entry name" value="ManC_GMP_beta-helix"/>
    <property type="match status" value="1"/>
</dbReference>
<dbReference type="CDD" id="cd02509">
    <property type="entry name" value="GDP-M1P_Guanylyltransferase"/>
    <property type="match status" value="1"/>
</dbReference>
<dbReference type="InterPro" id="IPR049577">
    <property type="entry name" value="GMPP_N"/>
</dbReference>
<dbReference type="AlphaFoldDB" id="B3DXF2"/>
<evidence type="ECO:0000313" key="4">
    <source>
        <dbReference type="Proteomes" id="UP000009149"/>
    </source>
</evidence>
<dbReference type="eggNOG" id="COG0836">
    <property type="taxonomic scope" value="Bacteria"/>
</dbReference>
<keyword evidence="3" id="KW-0808">Transferase</keyword>
<dbReference type="KEGG" id="min:Minf_1807"/>
<dbReference type="SUPFAM" id="SSF53448">
    <property type="entry name" value="Nucleotide-diphospho-sugar transferases"/>
    <property type="match status" value="1"/>
</dbReference>
<dbReference type="PANTHER" id="PTHR46390">
    <property type="entry name" value="MANNOSE-1-PHOSPHATE GUANYLYLTRANSFERASE"/>
    <property type="match status" value="1"/>
</dbReference>